<feature type="domain" description="GmrSD restriction endonucleases C-terminal" evidence="2">
    <location>
        <begin position="441"/>
        <end position="590"/>
    </location>
</feature>
<dbReference type="Pfam" id="PF07510">
    <property type="entry name" value="GmrSD_C"/>
    <property type="match status" value="1"/>
</dbReference>
<dbReference type="InterPro" id="IPR040843">
    <property type="entry name" value="RAMA"/>
</dbReference>
<feature type="domain" description="RAMA" evidence="3">
    <location>
        <begin position="613"/>
        <end position="703"/>
    </location>
</feature>
<dbReference type="InterPro" id="IPR004919">
    <property type="entry name" value="GmrSD_N"/>
</dbReference>
<accession>A0ABS5XVS7</accession>
<dbReference type="Pfam" id="PF18755">
    <property type="entry name" value="RAMA"/>
    <property type="match status" value="1"/>
</dbReference>
<organism evidence="4 5">
    <name type="scientific">Microbacterium flavum</name>
    <dbReference type="NCBI Taxonomy" id="415216"/>
    <lineage>
        <taxon>Bacteria</taxon>
        <taxon>Bacillati</taxon>
        <taxon>Actinomycetota</taxon>
        <taxon>Actinomycetes</taxon>
        <taxon>Micrococcales</taxon>
        <taxon>Microbacteriaceae</taxon>
        <taxon>Microbacterium</taxon>
    </lineage>
</organism>
<evidence type="ECO:0000259" key="2">
    <source>
        <dbReference type="Pfam" id="PF07510"/>
    </source>
</evidence>
<dbReference type="PANTHER" id="PTHR35149:SF1">
    <property type="entry name" value="DUF5655 DOMAIN-CONTAINING PROTEIN"/>
    <property type="match status" value="1"/>
</dbReference>
<keyword evidence="5" id="KW-1185">Reference proteome</keyword>
<dbReference type="Proteomes" id="UP000740605">
    <property type="component" value="Unassembled WGS sequence"/>
</dbReference>
<evidence type="ECO:0000259" key="3">
    <source>
        <dbReference type="Pfam" id="PF18755"/>
    </source>
</evidence>
<name>A0ABS5XVS7_9MICO</name>
<gene>
    <name evidence="4" type="ORF">J0P97_11205</name>
</gene>
<evidence type="ECO:0000313" key="4">
    <source>
        <dbReference type="EMBL" id="MBT8798635.1"/>
    </source>
</evidence>
<dbReference type="RefSeq" id="WP_215487873.1">
    <property type="nucleotide sequence ID" value="NZ_BAAAPJ010000008.1"/>
</dbReference>
<feature type="domain" description="GmrSD restriction endonucleases N-terminal" evidence="1">
    <location>
        <begin position="11"/>
        <end position="239"/>
    </location>
</feature>
<dbReference type="Pfam" id="PF03235">
    <property type="entry name" value="GmrSD_N"/>
    <property type="match status" value="1"/>
</dbReference>
<dbReference type="EMBL" id="JAFLHG010000010">
    <property type="protein sequence ID" value="MBT8798635.1"/>
    <property type="molecule type" value="Genomic_DNA"/>
</dbReference>
<proteinExistence type="predicted"/>
<evidence type="ECO:0000313" key="5">
    <source>
        <dbReference type="Proteomes" id="UP000740605"/>
    </source>
</evidence>
<reference evidence="4 5" key="1">
    <citation type="submission" date="2021-03" db="EMBL/GenBank/DDBJ databases">
        <title>Microbacterium pauli sp. nov., isolated from microfiltered milk.</title>
        <authorList>
            <person name="Bellassi P."/>
            <person name="Fontana A."/>
            <person name="Callegari M.L."/>
            <person name="Lorenzo M."/>
            <person name="Cappa F."/>
        </authorList>
    </citation>
    <scope>NUCLEOTIDE SEQUENCE [LARGE SCALE GENOMIC DNA]</scope>
    <source>
        <strain evidence="4 5">DSM 18909</strain>
    </source>
</reference>
<comment type="caution">
    <text evidence="4">The sequence shown here is derived from an EMBL/GenBank/DDBJ whole genome shotgun (WGS) entry which is preliminary data.</text>
</comment>
<dbReference type="PANTHER" id="PTHR35149">
    <property type="entry name" value="SLL5132 PROTEIN"/>
    <property type="match status" value="1"/>
</dbReference>
<protein>
    <submittedName>
        <fullName evidence="4">DUF262 domain-containing protein</fullName>
    </submittedName>
</protein>
<evidence type="ECO:0000259" key="1">
    <source>
        <dbReference type="Pfam" id="PF03235"/>
    </source>
</evidence>
<dbReference type="InterPro" id="IPR011089">
    <property type="entry name" value="GmrSD_C"/>
</dbReference>
<sequence length="721" mass="79801">MKTDVTTPQGLFNMPQHLTVPIYQRPYVWSEEEQWAPLWADVRRIAEHRLDNPGSNATHFLGAVVTQQAEARPVGVQEFLIVDGQQRLTTLQLLVDATAAEMTARGLGDMSAQLQFLTHNGAMFVGAETGLKLRHSNRDRAAFDEVMQAVPPIDYASLKHGDSLIVRAHEYFSRQIGPWLGQDEASTGRAQALTVALQNALQLVVIQLTAEEDSQEIFETLNARGTPLTAADLIKNFVFQRLKLEGEDEHRVYRESWPFETKFWETEISVGRYSTTRSAVFLSQWLVSRVGKEISPRSTFARFKFFVEHESSATMIELLGEIAAQAADYESLTSRASDAHADLSRVELHFARMAVAQVEITKPVVIWLREPGSTYSVATADAVVAMVESVIIRRRLLRLTSSDLNRVMSELIARCRGVDEADLIQVASSFLTGQQVASTYWPGDAEVRAALRTAAFYWRYSRPMARLFLQAIEDAYRGYAGGGLSKTGVRVPRVTQQIEHVLPQSWRAHWPVDGPVEAAERDDHVQRLGNLTLLTGSLNAAVSNAAWLGADGKRDALRKHEAMLMNRALVDENSSGWDEHRIDARTEHMVSLLLQTWPAPAGHEGKVVDRTVRVSKATAKYSGLIDAGLLQVGAELVSTDHRWPDARATVLAGARVLHDGVTYESPAKAARVIRGGGGNAWYFWRVGENGPMLTELRDVLLASGTEDGATTPEHPAPSTTA</sequence>